<dbReference type="AlphaFoldDB" id="A0A6G9A1U6"/>
<gene>
    <name evidence="2" type="ORF">HAV00_09265</name>
</gene>
<dbReference type="RefSeq" id="WP_166467435.1">
    <property type="nucleotide sequence ID" value="NZ_CP050066.2"/>
</dbReference>
<dbReference type="InterPro" id="IPR011990">
    <property type="entry name" value="TPR-like_helical_dom_sf"/>
</dbReference>
<proteinExistence type="predicted"/>
<dbReference type="Gene3D" id="3.40.50.300">
    <property type="entry name" value="P-loop containing nucleotide triphosphate hydrolases"/>
    <property type="match status" value="1"/>
</dbReference>
<dbReference type="InterPro" id="IPR002182">
    <property type="entry name" value="NB-ARC"/>
</dbReference>
<name>A0A6G9A1U6_9BRAD</name>
<dbReference type="InterPro" id="IPR027417">
    <property type="entry name" value="P-loop_NTPase"/>
</dbReference>
<accession>A0A6G9A1U6</accession>
<reference evidence="2 3" key="1">
    <citation type="journal article" date="2020" name="Int. J. Syst. Evol. Microbiol.">
        <title>Description and complete genome sequences of Bradyrhizobium symbiodeficiens sp. nov., a non-symbiotic bacterium associated with legumes native to Canada.</title>
        <authorList>
            <person name="Bromfield E.S.P."/>
            <person name="Cloutier S."/>
            <person name="Nguyen H.D.T."/>
        </authorList>
    </citation>
    <scope>NUCLEOTIDE SEQUENCE [LARGE SCALE GENOMIC DNA]</scope>
    <source>
        <strain evidence="2 3">101S1MB</strain>
    </source>
</reference>
<protein>
    <submittedName>
        <fullName evidence="2">NB-ARC domain-containing protein</fullName>
    </submittedName>
</protein>
<evidence type="ECO:0000313" key="3">
    <source>
        <dbReference type="Proteomes" id="UP000500895"/>
    </source>
</evidence>
<dbReference type="SUPFAM" id="SSF48452">
    <property type="entry name" value="TPR-like"/>
    <property type="match status" value="1"/>
</dbReference>
<feature type="domain" description="NB-ARC" evidence="1">
    <location>
        <begin position="385"/>
        <end position="516"/>
    </location>
</feature>
<dbReference type="Proteomes" id="UP000500895">
    <property type="component" value="Chromosome"/>
</dbReference>
<sequence length="1027" mass="115894">MAEDIFYYDANALMDRLSTGARRSSRSIAFLFGSGVTAPRQSGEPGVPGAEEIVKLIRAEFENSEQEAAFDNAISTASNRYQSAFQFLLGRRSQELANEIIKRAVWHARKKLSQHPFQPSVTTTDQICSTLDSDLEGWFLNPAVEAIGKLVAYYPEQFGRQLLTTNFDPLLGVAIEINGGRHFRTVLQRDGNLSQTVAPGCHVVYLHGYWHGADTLHTSRQLMQERPRLKHSLSELLKDKTIVVCGYGGWDDIFTKTLLDVALDDTAKPEILWTFRSPAPSPQQKLIELLSPGIDRGRVNLYSGVDCHTFFPDLLSRWAESVPPQEVYKPAPASSRIKVHMGTQLQKQSQQNLRSSVERSDDNPPLVDICVGRDQELAKLLGSFERACFVTGFGGHGKSTLSAQYFSEVRKRGTFDKFVWVDCKEQSERFENRLISIIVRESRGALSGNDLSHLSIEALSQQLIRAIATTKYLFVFDNIDHYVDLENNVLTANANTFLQVFLAASSPSRVIFTCRPSVQYAQPDVSSLRLEGLNLSATKELFSRRGAKATDEDIAQAHILTGGHAFWLDLLAAQVAKASETQRLSDILSRMKQRGEIPFATLESIWPELHDNQKAVLRGMAETVKPETDVQIGEYLKFQMNFSRVNRALRSLRNLNLIVVRPSEVGDAFELHPLVREFVQSKFPYKDRITFIDAILSVYARIMQIYTKQPKEAFETNLLHNWTESAEICLSAGKFNDAFQNLSAVRDAFLASEFPGEYARVARDLFKKIDWSDFGSYSQFDMTFTVFLRIVANLDRRDEVEDLLSKYAATVASRDARYINYCDLRCYACWIQQRYEEAIEWGTRGKDLKKKSNVDTHFDTEYHLALAQRDAGVIDPALQYFLGGRDLGSIIDPDEFDEGTTPSFYGNIGRCLHLMGQIEPALICYRKSAIRLEAAGERHVENQGYVRHWIGELLLAKDDYCAGSRFLSAAKSKWQLVSPARNAAVEEALAGISDKLSDCAPLDDRNIERYCVAWIFGRERDFVEISS</sequence>
<dbReference type="Pfam" id="PF13289">
    <property type="entry name" value="SIR2_2"/>
    <property type="match status" value="1"/>
</dbReference>
<organism evidence="2 3">
    <name type="scientific">Bradyrhizobium symbiodeficiens</name>
    <dbReference type="NCBI Taxonomy" id="1404367"/>
    <lineage>
        <taxon>Bacteria</taxon>
        <taxon>Pseudomonadati</taxon>
        <taxon>Pseudomonadota</taxon>
        <taxon>Alphaproteobacteria</taxon>
        <taxon>Hyphomicrobiales</taxon>
        <taxon>Nitrobacteraceae</taxon>
        <taxon>Bradyrhizobium</taxon>
    </lineage>
</organism>
<dbReference type="GO" id="GO:0043531">
    <property type="term" value="F:ADP binding"/>
    <property type="evidence" value="ECO:0007669"/>
    <property type="project" value="InterPro"/>
</dbReference>
<evidence type="ECO:0000259" key="1">
    <source>
        <dbReference type="Pfam" id="PF00931"/>
    </source>
</evidence>
<dbReference type="Gene3D" id="1.25.40.10">
    <property type="entry name" value="Tetratricopeptide repeat domain"/>
    <property type="match status" value="1"/>
</dbReference>
<evidence type="ECO:0000313" key="2">
    <source>
        <dbReference type="EMBL" id="QIP06420.1"/>
    </source>
</evidence>
<dbReference type="SUPFAM" id="SSF52540">
    <property type="entry name" value="P-loop containing nucleoside triphosphate hydrolases"/>
    <property type="match status" value="1"/>
</dbReference>
<dbReference type="EMBL" id="CP050066">
    <property type="protein sequence ID" value="QIP06420.1"/>
    <property type="molecule type" value="Genomic_DNA"/>
</dbReference>
<dbReference type="Pfam" id="PF00931">
    <property type="entry name" value="NB-ARC"/>
    <property type="match status" value="1"/>
</dbReference>